<feature type="transmembrane region" description="Helical" evidence="2">
    <location>
        <begin position="547"/>
        <end position="568"/>
    </location>
</feature>
<evidence type="ECO:0000313" key="5">
    <source>
        <dbReference type="Proteomes" id="UP000001554"/>
    </source>
</evidence>
<gene>
    <name evidence="6" type="primary">LOC118426704</name>
</gene>
<evidence type="ECO:0000313" key="6">
    <source>
        <dbReference type="RefSeq" id="XP_035692129.1"/>
    </source>
</evidence>
<feature type="transmembrane region" description="Helical" evidence="2">
    <location>
        <begin position="332"/>
        <end position="358"/>
    </location>
</feature>
<protein>
    <submittedName>
        <fullName evidence="6">Nose resistant to fluoxetine protein 6-like</fullName>
    </submittedName>
</protein>
<feature type="transmembrane region" description="Helical" evidence="2">
    <location>
        <begin position="197"/>
        <end position="219"/>
    </location>
</feature>
<feature type="transmembrane region" description="Helical" evidence="2">
    <location>
        <begin position="440"/>
        <end position="460"/>
    </location>
</feature>
<keyword evidence="2" id="KW-0472">Membrane</keyword>
<feature type="region of interest" description="Disordered" evidence="1">
    <location>
        <begin position="233"/>
        <end position="253"/>
    </location>
</feature>
<dbReference type="GeneID" id="118426704"/>
<keyword evidence="3" id="KW-0732">Signal</keyword>
<dbReference type="GO" id="GO:0016747">
    <property type="term" value="F:acyltransferase activity, transferring groups other than amino-acyl groups"/>
    <property type="evidence" value="ECO:0007669"/>
    <property type="project" value="InterPro"/>
</dbReference>
<dbReference type="PANTHER" id="PTHR11161:SF0">
    <property type="entry name" value="O-ACYLTRANSFERASE LIKE PROTEIN"/>
    <property type="match status" value="1"/>
</dbReference>
<accession>A0A9J7M2I3</accession>
<dbReference type="SMART" id="SM00703">
    <property type="entry name" value="NRF"/>
    <property type="match status" value="1"/>
</dbReference>
<reference evidence="6" key="2">
    <citation type="submission" date="2025-08" db="UniProtKB">
        <authorList>
            <consortium name="RefSeq"/>
        </authorList>
    </citation>
    <scope>IDENTIFICATION</scope>
    <source>
        <strain evidence="6">S238N-H82</strain>
        <tissue evidence="6">Testes</tissue>
    </source>
</reference>
<dbReference type="KEGG" id="bfo:118426704"/>
<feature type="transmembrane region" description="Helical" evidence="2">
    <location>
        <begin position="588"/>
        <end position="611"/>
    </location>
</feature>
<proteinExistence type="predicted"/>
<dbReference type="InterPro" id="IPR002656">
    <property type="entry name" value="Acyl_transf_3_dom"/>
</dbReference>
<feature type="chain" id="PRO_5039927434" evidence="3">
    <location>
        <begin position="20"/>
        <end position="689"/>
    </location>
</feature>
<evidence type="ECO:0000256" key="2">
    <source>
        <dbReference type="SAM" id="Phobius"/>
    </source>
</evidence>
<dbReference type="RefSeq" id="XP_035692129.1">
    <property type="nucleotide sequence ID" value="XM_035836236.1"/>
</dbReference>
<keyword evidence="2" id="KW-0812">Transmembrane</keyword>
<organism evidence="5 6">
    <name type="scientific">Branchiostoma floridae</name>
    <name type="common">Florida lancelet</name>
    <name type="synonym">Amphioxus</name>
    <dbReference type="NCBI Taxonomy" id="7739"/>
    <lineage>
        <taxon>Eukaryota</taxon>
        <taxon>Metazoa</taxon>
        <taxon>Chordata</taxon>
        <taxon>Cephalochordata</taxon>
        <taxon>Leptocardii</taxon>
        <taxon>Amphioxiformes</taxon>
        <taxon>Branchiostomatidae</taxon>
        <taxon>Branchiostoma</taxon>
    </lineage>
</organism>
<feature type="transmembrane region" description="Helical" evidence="2">
    <location>
        <begin position="379"/>
        <end position="398"/>
    </location>
</feature>
<dbReference type="InterPro" id="IPR006621">
    <property type="entry name" value="Nose-resist-to-fluoxetine_N"/>
</dbReference>
<dbReference type="InterPro" id="IPR052728">
    <property type="entry name" value="O2_lipid_transport_reg"/>
</dbReference>
<dbReference type="OrthoDB" id="207378at2759"/>
<keyword evidence="2" id="KW-1133">Transmembrane helix</keyword>
<dbReference type="Pfam" id="PF01757">
    <property type="entry name" value="Acyl_transf_3"/>
    <property type="match status" value="1"/>
</dbReference>
<evidence type="ECO:0000259" key="4">
    <source>
        <dbReference type="SMART" id="SM00703"/>
    </source>
</evidence>
<dbReference type="PANTHER" id="PTHR11161">
    <property type="entry name" value="O-ACYLTRANSFERASE"/>
    <property type="match status" value="1"/>
</dbReference>
<keyword evidence="5" id="KW-1185">Reference proteome</keyword>
<sequence>MKSLFRTCLLLVVLGLGNATKSASSDPRQLTTKLVRAALQSGLDVLSNFTDGNLDDTELPPMSRRNISEHCRNDISKYWQDLRNGKTYALIMLDAFGKPPSGILSGNYNWLGRYSECNKVIGEQHDITFNGKYYVATLTSAQTTPGITLKFGVCVPSSCSKDDVIQQLEGSTALEGFVRQGAVQVTARSVTTRPVNAGTMASISICATLGTLLVLGTVYDFMIDRPRKTTISSKKGFEEKDNGENIGNSAMSSNKRQGVAARLLLPFSLRKNVAKLLSTEQPLDSIPCLHGIRVISMSLIIFGHTYIIVIFGPTADNQLNFKDFIESITVRAITGAFLVIPVDTFFFLSGLLMAYLLLQQMNKTSVNYLMLYVYRYFRLTPVVLFVMMITAWMVPQLFTGPVFPEDYQAYVGCSATNWWKNLLYINNVVYADDQCIPRTWYIANDMQFFIIGVPIVYVLYRRWYVGITLKVLLLIANYTAVAVVAAKYNIKAGSTPDLTSSCFTEYYIKPYCRIAPYLIGMTVGWLLRNPIRTPARNKKSSRTLVSYEWCAVVVVCALAVVYRLYGVYGGDVLSRSEEVLCLAAQHTVWAMVMGWMVVACHHGYGGVLNSILSWKFWIPLSRLTYCVYMIHPTLIDVVHLTAETPVHISTLNMVYFFVGNLVLSYDLAFLMYITVESPTMELLKIFFNK</sequence>
<feature type="transmembrane region" description="Helical" evidence="2">
    <location>
        <begin position="654"/>
        <end position="675"/>
    </location>
</feature>
<feature type="transmembrane region" description="Helical" evidence="2">
    <location>
        <begin position="467"/>
        <end position="486"/>
    </location>
</feature>
<evidence type="ECO:0000256" key="1">
    <source>
        <dbReference type="SAM" id="MobiDB-lite"/>
    </source>
</evidence>
<dbReference type="AlphaFoldDB" id="A0A9J7M2I3"/>
<name>A0A9J7M2I3_BRAFL</name>
<reference evidence="5" key="1">
    <citation type="journal article" date="2020" name="Nat. Ecol. Evol.">
        <title>Deeply conserved synteny resolves early events in vertebrate evolution.</title>
        <authorList>
            <person name="Simakov O."/>
            <person name="Marletaz F."/>
            <person name="Yue J.X."/>
            <person name="O'Connell B."/>
            <person name="Jenkins J."/>
            <person name="Brandt A."/>
            <person name="Calef R."/>
            <person name="Tung C.H."/>
            <person name="Huang T.K."/>
            <person name="Schmutz J."/>
            <person name="Satoh N."/>
            <person name="Yu J.K."/>
            <person name="Putnam N.H."/>
            <person name="Green R.E."/>
            <person name="Rokhsar D.S."/>
        </authorList>
    </citation>
    <scope>NUCLEOTIDE SEQUENCE [LARGE SCALE GENOMIC DNA]</scope>
    <source>
        <strain evidence="5">S238N-H82</strain>
    </source>
</reference>
<dbReference type="OMA" id="LWVIAGH"/>
<feature type="transmembrane region" description="Helical" evidence="2">
    <location>
        <begin position="294"/>
        <end position="312"/>
    </location>
</feature>
<dbReference type="Pfam" id="PF20146">
    <property type="entry name" value="NRF"/>
    <property type="match status" value="1"/>
</dbReference>
<dbReference type="Proteomes" id="UP000001554">
    <property type="component" value="Chromosome 11"/>
</dbReference>
<evidence type="ECO:0000256" key="3">
    <source>
        <dbReference type="SAM" id="SignalP"/>
    </source>
</evidence>
<feature type="signal peptide" evidence="3">
    <location>
        <begin position="1"/>
        <end position="19"/>
    </location>
</feature>
<feature type="transmembrane region" description="Helical" evidence="2">
    <location>
        <begin position="506"/>
        <end position="527"/>
    </location>
</feature>
<feature type="domain" description="Nose resistant-to-fluoxetine protein N-terminal" evidence="4">
    <location>
        <begin position="68"/>
        <end position="180"/>
    </location>
</feature>